<keyword evidence="2" id="KW-1185">Reference proteome</keyword>
<dbReference type="Gramene" id="TVU11575">
    <property type="protein sequence ID" value="TVU11575"/>
    <property type="gene ID" value="EJB05_45169"/>
</dbReference>
<dbReference type="EMBL" id="RWGY01000039">
    <property type="protein sequence ID" value="TVU11575.1"/>
    <property type="molecule type" value="Genomic_DNA"/>
</dbReference>
<evidence type="ECO:0000313" key="1">
    <source>
        <dbReference type="EMBL" id="TVU11575.1"/>
    </source>
</evidence>
<evidence type="ECO:0000313" key="2">
    <source>
        <dbReference type="Proteomes" id="UP000324897"/>
    </source>
</evidence>
<dbReference type="OrthoDB" id="432970at2759"/>
<comment type="caution">
    <text evidence="1">The sequence shown here is derived from an EMBL/GenBank/DDBJ whole genome shotgun (WGS) entry which is preliminary data.</text>
</comment>
<accession>A0A5J9TJV2</accession>
<dbReference type="Proteomes" id="UP000324897">
    <property type="component" value="Chromosome 3"/>
</dbReference>
<gene>
    <name evidence="1" type="ORF">EJB05_45169</name>
</gene>
<dbReference type="AlphaFoldDB" id="A0A5J9TJV2"/>
<dbReference type="PANTHER" id="PTHR36750">
    <property type="entry name" value="SEC-C MOTIF PROTEIN"/>
    <property type="match status" value="1"/>
</dbReference>
<protein>
    <submittedName>
        <fullName evidence="1">Uncharacterized protein</fullName>
    </submittedName>
</protein>
<organism evidence="1 2">
    <name type="scientific">Eragrostis curvula</name>
    <name type="common">weeping love grass</name>
    <dbReference type="NCBI Taxonomy" id="38414"/>
    <lineage>
        <taxon>Eukaryota</taxon>
        <taxon>Viridiplantae</taxon>
        <taxon>Streptophyta</taxon>
        <taxon>Embryophyta</taxon>
        <taxon>Tracheophyta</taxon>
        <taxon>Spermatophyta</taxon>
        <taxon>Magnoliopsida</taxon>
        <taxon>Liliopsida</taxon>
        <taxon>Poales</taxon>
        <taxon>Poaceae</taxon>
        <taxon>PACMAD clade</taxon>
        <taxon>Chloridoideae</taxon>
        <taxon>Eragrostideae</taxon>
        <taxon>Eragrostidinae</taxon>
        <taxon>Eragrostis</taxon>
    </lineage>
</organism>
<proteinExistence type="predicted"/>
<reference evidence="1 2" key="1">
    <citation type="journal article" date="2019" name="Sci. Rep.">
        <title>A high-quality genome of Eragrostis curvula grass provides insights into Poaceae evolution and supports new strategies to enhance forage quality.</title>
        <authorList>
            <person name="Carballo J."/>
            <person name="Santos B.A.C.M."/>
            <person name="Zappacosta D."/>
            <person name="Garbus I."/>
            <person name="Selva J.P."/>
            <person name="Gallo C.A."/>
            <person name="Diaz A."/>
            <person name="Albertini E."/>
            <person name="Caccamo M."/>
            <person name="Echenique V."/>
        </authorList>
    </citation>
    <scope>NUCLEOTIDE SEQUENCE [LARGE SCALE GENOMIC DNA]</scope>
    <source>
        <strain evidence="2">cv. Victoria</strain>
        <tissue evidence="1">Leaf</tissue>
    </source>
</reference>
<name>A0A5J9TJV2_9POAL</name>
<dbReference type="Pfam" id="PF02810">
    <property type="entry name" value="SEC-C"/>
    <property type="match status" value="1"/>
</dbReference>
<feature type="non-terminal residue" evidence="1">
    <location>
        <position position="1"/>
    </location>
</feature>
<dbReference type="PANTHER" id="PTHR36750:SF1">
    <property type="entry name" value="SEC-C MOTIF PROTEIN"/>
    <property type="match status" value="1"/>
</dbReference>
<sequence length="305" mass="33687">MASRRALHLFTPSRGISSTPHLASLGWFDKIKSTFTGKKPDEADSDPASFTLIRKFPLCPSSPIIASLVKYPRPDRCPGDLDFAEFADTMEKARKLGTFKNFVAGRASEATVVNTFEKHSAVLRYLGTIDPTGEKLQSSDKINATKHCNCTIADVEHILAKYTWAKEAQTKILKLKEEGKPLPKSFNEVQNLMGTSPVDVGRSNLAKSGQISRNALCPCGSKKRYKRLDASRPSSIPELLVLFVKVSMRYSVVALQLLELENYAFFCSHVLAGSKIFCDRERLSAVLNGPDFSSTAIHAISLIWT</sequence>
<dbReference type="InterPro" id="IPR004027">
    <property type="entry name" value="SEC_C_motif"/>
</dbReference>